<protein>
    <submittedName>
        <fullName evidence="1">Nucleotide pyrophosphohydrolase</fullName>
    </submittedName>
</protein>
<dbReference type="InterPro" id="IPR025984">
    <property type="entry name" value="DCTPP"/>
</dbReference>
<name>W0DLW6_9GAMM</name>
<dbReference type="InterPro" id="IPR052555">
    <property type="entry name" value="dCTP_Pyrophosphatase"/>
</dbReference>
<dbReference type="RefSeq" id="WP_006747639.1">
    <property type="nucleotide sequence ID" value="NZ_CP007029.1"/>
</dbReference>
<evidence type="ECO:0000313" key="2">
    <source>
        <dbReference type="Proteomes" id="UP000005289"/>
    </source>
</evidence>
<dbReference type="HOGENOM" id="CLU_110454_2_2_6"/>
<dbReference type="GO" id="GO:0006253">
    <property type="term" value="P:dCTP catabolic process"/>
    <property type="evidence" value="ECO:0007669"/>
    <property type="project" value="TreeGrafter"/>
</dbReference>
<organism evidence="1 2">
    <name type="scientific">Thioalkalivibrio paradoxus ARh 1</name>
    <dbReference type="NCBI Taxonomy" id="713585"/>
    <lineage>
        <taxon>Bacteria</taxon>
        <taxon>Pseudomonadati</taxon>
        <taxon>Pseudomonadota</taxon>
        <taxon>Gammaproteobacteria</taxon>
        <taxon>Chromatiales</taxon>
        <taxon>Ectothiorhodospiraceae</taxon>
        <taxon>Thioalkalivibrio</taxon>
    </lineage>
</organism>
<dbReference type="Proteomes" id="UP000005289">
    <property type="component" value="Chromosome"/>
</dbReference>
<dbReference type="GO" id="GO:0047840">
    <property type="term" value="F:dCTP diphosphatase activity"/>
    <property type="evidence" value="ECO:0007669"/>
    <property type="project" value="TreeGrafter"/>
</dbReference>
<dbReference type="Gene3D" id="1.10.287.1080">
    <property type="entry name" value="MazG-like"/>
    <property type="match status" value="1"/>
</dbReference>
<dbReference type="AlphaFoldDB" id="W0DLW6"/>
<dbReference type="EMBL" id="CP007029">
    <property type="protein sequence ID" value="AHE98227.1"/>
    <property type="molecule type" value="Genomic_DNA"/>
</dbReference>
<reference evidence="1 2" key="1">
    <citation type="submission" date="2013-12" db="EMBL/GenBank/DDBJ databases">
        <authorList>
            <consortium name="DOE Joint Genome Institute"/>
            <person name="Muyzer G."/>
            <person name="Huntemann M."/>
            <person name="Han J."/>
            <person name="Chen A."/>
            <person name="Kyrpides N."/>
            <person name="Mavromatis K."/>
            <person name="Markowitz V."/>
            <person name="Palaniappan K."/>
            <person name="Ivanova N."/>
            <person name="Schaumberg A."/>
            <person name="Pati A."/>
            <person name="Liolios K."/>
            <person name="Nordberg H.P."/>
            <person name="Cantor M.N."/>
            <person name="Hua S.X."/>
            <person name="Woyke T."/>
        </authorList>
    </citation>
    <scope>NUCLEOTIDE SEQUENCE [LARGE SCALE GENOMIC DNA]</scope>
    <source>
        <strain evidence="1 2">ARh 1</strain>
    </source>
</reference>
<accession>W0DLW6</accession>
<dbReference type="CDD" id="cd11537">
    <property type="entry name" value="NTP-PPase_RS21-C6_like"/>
    <property type="match status" value="1"/>
</dbReference>
<keyword evidence="1" id="KW-0378">Hydrolase</keyword>
<gene>
    <name evidence="1" type="ORF">THITH_08055</name>
</gene>
<dbReference type="Pfam" id="PF12643">
    <property type="entry name" value="MazG-like"/>
    <property type="match status" value="1"/>
</dbReference>
<sequence length="121" mass="13928">MEWQELDDLKRRMRDFAERRDWDRFHAPKNLAMALAGEAGELLEHFQWLNEQQSAELDAATLAKVGSEIADIQIYLVRLADKLGVSIADAVENKIVVNERKYPVEKVYGSARKYTEYGPSE</sequence>
<dbReference type="KEGG" id="tti:THITH_08055"/>
<dbReference type="GO" id="GO:0042262">
    <property type="term" value="P:DNA protection"/>
    <property type="evidence" value="ECO:0007669"/>
    <property type="project" value="TreeGrafter"/>
</dbReference>
<dbReference type="PIRSF" id="PIRSF029826">
    <property type="entry name" value="UCP029826_pph"/>
    <property type="match status" value="1"/>
</dbReference>
<dbReference type="PANTHER" id="PTHR46523:SF1">
    <property type="entry name" value="DCTP PYROPHOSPHATASE 1"/>
    <property type="match status" value="1"/>
</dbReference>
<proteinExistence type="predicted"/>
<dbReference type="SUPFAM" id="SSF101386">
    <property type="entry name" value="all-alpha NTP pyrophosphatases"/>
    <property type="match status" value="1"/>
</dbReference>
<keyword evidence="2" id="KW-1185">Reference proteome</keyword>
<dbReference type="GO" id="GO:0005829">
    <property type="term" value="C:cytosol"/>
    <property type="evidence" value="ECO:0007669"/>
    <property type="project" value="TreeGrafter"/>
</dbReference>
<evidence type="ECO:0000313" key="1">
    <source>
        <dbReference type="EMBL" id="AHE98227.1"/>
    </source>
</evidence>
<dbReference type="PANTHER" id="PTHR46523">
    <property type="entry name" value="DCTP PYROPHOSPHATASE 1"/>
    <property type="match status" value="1"/>
</dbReference>
<dbReference type="STRING" id="713585.THITH_08055"/>